<feature type="domain" description="EGF-like" evidence="1">
    <location>
        <begin position="827"/>
        <end position="860"/>
    </location>
</feature>
<evidence type="ECO:0000313" key="2">
    <source>
        <dbReference type="EMBL" id="KRX05536.1"/>
    </source>
</evidence>
<dbReference type="InterPro" id="IPR006212">
    <property type="entry name" value="Furin_repeat"/>
</dbReference>
<feature type="domain" description="EGF-like" evidence="1">
    <location>
        <begin position="665"/>
        <end position="698"/>
    </location>
</feature>
<dbReference type="OrthoDB" id="27819at2759"/>
<comment type="caution">
    <text evidence="2">The sequence shown here is derived from an EMBL/GenBank/DDBJ whole genome shotgun (WGS) entry which is preliminary data.</text>
</comment>
<dbReference type="Gene3D" id="2.10.220.10">
    <property type="entry name" value="Hormone Receptor, Insulin-like Growth Factor Receptor 1, Chain A, domain 2"/>
    <property type="match status" value="6"/>
</dbReference>
<evidence type="ECO:0000259" key="1">
    <source>
        <dbReference type="SMART" id="SM00181"/>
    </source>
</evidence>
<name>A0A0V0QU45_PSEPJ</name>
<reference evidence="2 3" key="1">
    <citation type="journal article" date="2015" name="Sci. Rep.">
        <title>Genome of the facultative scuticociliatosis pathogen Pseudocohnilembus persalinus provides insight into its virulence through horizontal gene transfer.</title>
        <authorList>
            <person name="Xiong J."/>
            <person name="Wang G."/>
            <person name="Cheng J."/>
            <person name="Tian M."/>
            <person name="Pan X."/>
            <person name="Warren A."/>
            <person name="Jiang C."/>
            <person name="Yuan D."/>
            <person name="Miao W."/>
        </authorList>
    </citation>
    <scope>NUCLEOTIDE SEQUENCE [LARGE SCALE GENOMIC DNA]</scope>
    <source>
        <strain evidence="2">36N120E</strain>
    </source>
</reference>
<accession>A0A0V0QU45</accession>
<feature type="domain" description="EGF-like" evidence="1">
    <location>
        <begin position="908"/>
        <end position="941"/>
    </location>
</feature>
<feature type="domain" description="EGF-like" evidence="1">
    <location>
        <begin position="260"/>
        <end position="312"/>
    </location>
</feature>
<proteinExistence type="predicted"/>
<dbReference type="InterPro" id="IPR009030">
    <property type="entry name" value="Growth_fac_rcpt_cys_sf"/>
</dbReference>
<organism evidence="2 3">
    <name type="scientific">Pseudocohnilembus persalinus</name>
    <name type="common">Ciliate</name>
    <dbReference type="NCBI Taxonomy" id="266149"/>
    <lineage>
        <taxon>Eukaryota</taxon>
        <taxon>Sar</taxon>
        <taxon>Alveolata</taxon>
        <taxon>Ciliophora</taxon>
        <taxon>Intramacronucleata</taxon>
        <taxon>Oligohymenophorea</taxon>
        <taxon>Scuticociliatia</taxon>
        <taxon>Philasterida</taxon>
        <taxon>Pseudocohnilembidae</taxon>
        <taxon>Pseudocohnilembus</taxon>
    </lineage>
</organism>
<feature type="domain" description="EGF-like" evidence="1">
    <location>
        <begin position="787"/>
        <end position="826"/>
    </location>
</feature>
<dbReference type="PANTHER" id="PTHR15332:SF175">
    <property type="entry name" value="PROPROTEIN CONVERTASE SUBTILISIN_KEXIN TYPE 5-LIKE"/>
    <property type="match status" value="1"/>
</dbReference>
<feature type="domain" description="EGF-like" evidence="1">
    <location>
        <begin position="981"/>
        <end position="1017"/>
    </location>
</feature>
<dbReference type="InterPro" id="IPR000742">
    <property type="entry name" value="EGF"/>
</dbReference>
<dbReference type="SMART" id="SM00261">
    <property type="entry name" value="FU"/>
    <property type="match status" value="7"/>
</dbReference>
<evidence type="ECO:0000313" key="3">
    <source>
        <dbReference type="Proteomes" id="UP000054937"/>
    </source>
</evidence>
<dbReference type="AlphaFoldDB" id="A0A0V0QU45"/>
<gene>
    <name evidence="2" type="ORF">PPERSA_12714</name>
</gene>
<feature type="domain" description="EGF-like" evidence="1">
    <location>
        <begin position="868"/>
        <end position="907"/>
    </location>
</feature>
<dbReference type="SUPFAM" id="SSF57184">
    <property type="entry name" value="Growth factor receptor domain"/>
    <property type="match status" value="5"/>
</dbReference>
<dbReference type="SMART" id="SM00181">
    <property type="entry name" value="EGF"/>
    <property type="match status" value="12"/>
</dbReference>
<feature type="domain" description="EGF-like" evidence="1">
    <location>
        <begin position="543"/>
        <end position="582"/>
    </location>
</feature>
<protein>
    <submittedName>
        <fullName evidence="2">Insulin-like growth factor binding protein, N-terminal</fullName>
    </submittedName>
</protein>
<dbReference type="PANTHER" id="PTHR15332">
    <property type="entry name" value="PROPROTEIN CONVERTASE SUBTILISIN_KEXIN TYPE 5-LIKE"/>
    <property type="match status" value="1"/>
</dbReference>
<dbReference type="InParanoid" id="A0A0V0QU45"/>
<feature type="domain" description="EGF-like" evidence="1">
    <location>
        <begin position="583"/>
        <end position="617"/>
    </location>
</feature>
<dbReference type="EMBL" id="LDAU01000106">
    <property type="protein sequence ID" value="KRX05536.1"/>
    <property type="molecule type" value="Genomic_DNA"/>
</dbReference>
<sequence>MNLSNLIFSKQKIWQQGILIDGNRIQHMIVPFDNYLFGVVQIDTNGNMVAGFMQNGIFTQGPDIINNFVLSDNAESVFALKYDNNCLMLILNTGPNIDMYKYYNDAQETNGPFSIDIDGNQVIYSPLIALNDDGFAIINHIPNGQILFIKFDSTFKMVCKLYIDKNLQSFGRMGLETYENFVYIAGQWYLLTVDHQTCEFVQFQQFYYDSASEISLDKTSIGISIGSEAVILGALNLVQKKPDDTLYLHYHEFLIEQKAPCSQYGCAGCINGRTCPLCDGSNSYERLLRKVSSGDCSCQTNYYDDTNFQNCIQCNFGCISCTQSGCTQCYSSNRDINNNCQIIKTSVQKCQTFLTVKSAGFNNLKPQFDQGLSLYINDELKFQTQNIGIYIFKLNLYGQIIEKDKFYQFDEQAKVNLFSLISNTLENYPLIIAVSGNFTMNLDQDILDKFYSIGMDTSITNINKYSPFILIGRKGAVFTDQGVYSQVGTLNDIQLILEGCILQCPGSYDICEVDLTGIVSQNTQCYNNPTTSSYFQCLPGCEVCDSQTDCLSCKTSTPLRLSDQQCTCPENYYDNESDDDCQNCFTNCKICSIGTKCETCFDGFYIFDIDSNNNKCEKCYNGCITCESAITCTSCKTSTTISRIQDTCQCPDFYYDDGSSADCQSCIDNCKICENGTECLTCENEYYYSIGVTNNQCLKCYNGCLTCENANICTSCKTSATISRIQYSCKCPDFYYDDGSNADCQSCIDNCKICENGTECLTCENEYYYSTNATNNQCLKCFNGCLTCENANICTSCKQSATISRIQDTCQCPDFYYDDGSNADCQSCIDNCKICENGTECLTCEIGYYYSTISTNNQCLKCFNGCTECLDQFSCLSCKISSTVSREENSCLCPPFYYDDGISDNCQQCIQNCEICENSNDCQQCRQGYYYSNVGSQIQCSQCQQNCDVCTSINNCQQCIKGYYYNQNSQKCFKCFQGCSECLSEIFCKFCDGVDEQQSQNCACPNLYYDQDENKCQQCPPNCIQCNNEQKCIDCQKNYVIDNDTNQCILESTYSDKKKLLKNKEYKQQITQTQKFTQYLQVLDVNGFKQQIIMSQMLEYRTLLQIQYPEKIQQDIDSFIDIFRLAKNQNYQQTVQGFTNQGIDSFFFRNTLDDLQLYSD</sequence>
<dbReference type="Proteomes" id="UP000054937">
    <property type="component" value="Unassembled WGS sequence"/>
</dbReference>
<keyword evidence="3" id="KW-1185">Reference proteome</keyword>
<feature type="domain" description="EGF-like" evidence="1">
    <location>
        <begin position="706"/>
        <end position="745"/>
    </location>
</feature>
<feature type="domain" description="EGF-like" evidence="1">
    <location>
        <begin position="625"/>
        <end position="664"/>
    </location>
</feature>
<feature type="domain" description="EGF-like" evidence="1">
    <location>
        <begin position="746"/>
        <end position="779"/>
    </location>
</feature>